<dbReference type="GO" id="GO:0003677">
    <property type="term" value="F:DNA binding"/>
    <property type="evidence" value="ECO:0007669"/>
    <property type="project" value="InterPro"/>
</dbReference>
<dbReference type="Proteomes" id="UP000011867">
    <property type="component" value="Chromosome"/>
</dbReference>
<accession>M1XP82</accession>
<evidence type="ECO:0000259" key="1">
    <source>
        <dbReference type="Pfam" id="PF01609"/>
    </source>
</evidence>
<dbReference type="EMBL" id="HF582854">
    <property type="protein sequence ID" value="CCQ35830.1"/>
    <property type="molecule type" value="Genomic_DNA"/>
</dbReference>
<keyword evidence="3" id="KW-1185">Reference proteome</keyword>
<dbReference type="InterPro" id="IPR002559">
    <property type="entry name" value="Transposase_11"/>
</dbReference>
<dbReference type="eggNOG" id="arCOG02751">
    <property type="taxonomic scope" value="Archaea"/>
</dbReference>
<dbReference type="RefSeq" id="WP_015408669.1">
    <property type="nucleotide sequence ID" value="NC_020388.1"/>
</dbReference>
<dbReference type="GO" id="GO:0004803">
    <property type="term" value="F:transposase activity"/>
    <property type="evidence" value="ECO:0007669"/>
    <property type="project" value="InterPro"/>
</dbReference>
<protein>
    <submittedName>
        <fullName evidence="2">ISH9-type transposase ISNamo2</fullName>
    </submittedName>
</protein>
<reference evidence="2 3" key="1">
    <citation type="journal article" date="2013" name="Genome Announc.">
        <title>Genome of the haloarchaeon Natronomonas moolapensis, a neutrophilic member of a previously haloalkaliphilic genus.</title>
        <authorList>
            <person name="Dyall-Smith M.L."/>
            <person name="Pfeiffer F."/>
            <person name="Oberwinkler T."/>
            <person name="Klee K."/>
            <person name="Rampp M."/>
            <person name="Palm P."/>
            <person name="Gross K."/>
            <person name="Schuster S.C."/>
            <person name="Oesterhelt D."/>
        </authorList>
    </citation>
    <scope>NUCLEOTIDE SEQUENCE [LARGE SCALE GENOMIC DNA]</scope>
    <source>
        <strain evidence="3">DSM 18674 / JCM 14361 / 8.8.11</strain>
    </source>
</reference>
<sequence>MQKTLFRFVKQAVSVARKLTDAALMQISHPAGNGVAGWKHAVLHFLRLHMDATLQEVLDWAEEMERVRAALDLERGAFPGPSALCKSFDRAPMRIWRELLRLLSELLEQSGHAAIDATYFDRHQASTHYLNRCDRKVQTVQATFLVDTAHGAVIDVHCSTKWPNGTNVGPQVALRNAGDLRSLAADKGYDDMSFRDQLRSEGVRPLIKHRVFAPYDHAHNARIEDDLYNQRSVCETVNSVIKRSYGSAVRARAWYRQFREITLAAAVYNIERTLKQ</sequence>
<dbReference type="GO" id="GO:0006313">
    <property type="term" value="P:DNA transposition"/>
    <property type="evidence" value="ECO:0007669"/>
    <property type="project" value="InterPro"/>
</dbReference>
<evidence type="ECO:0000313" key="2">
    <source>
        <dbReference type="EMBL" id="CCQ35830.1"/>
    </source>
</evidence>
<dbReference type="Pfam" id="PF01609">
    <property type="entry name" value="DDE_Tnp_1"/>
    <property type="match status" value="1"/>
</dbReference>
<feature type="domain" description="Transposase IS4-like" evidence="1">
    <location>
        <begin position="112"/>
        <end position="270"/>
    </location>
</feature>
<name>M1XP82_NATM8</name>
<dbReference type="InterPro" id="IPR053520">
    <property type="entry name" value="Transposase_Tn903"/>
</dbReference>
<organism evidence="2 3">
    <name type="scientific">Natronomonas moolapensis (strain DSM 18674 / CECT 7526 / JCM 14361 / 8.8.11)</name>
    <dbReference type="NCBI Taxonomy" id="268739"/>
    <lineage>
        <taxon>Archaea</taxon>
        <taxon>Methanobacteriati</taxon>
        <taxon>Methanobacteriota</taxon>
        <taxon>Stenosarchaea group</taxon>
        <taxon>Halobacteria</taxon>
        <taxon>Halobacteriales</taxon>
        <taxon>Natronomonadaceae</taxon>
        <taxon>Natronomonas</taxon>
    </lineage>
</organism>
<dbReference type="OrthoDB" id="110773at2157"/>
<dbReference type="GeneID" id="14650808"/>
<proteinExistence type="predicted"/>
<gene>
    <name evidence="2" type="ordered locus">Nmlp_1635</name>
</gene>
<dbReference type="NCBIfam" id="NF033579">
    <property type="entry name" value="transpos_IS5_2"/>
    <property type="match status" value="1"/>
</dbReference>
<dbReference type="HOGENOM" id="CLU_088837_0_0_2"/>
<evidence type="ECO:0000313" key="3">
    <source>
        <dbReference type="Proteomes" id="UP000011867"/>
    </source>
</evidence>
<dbReference type="AlphaFoldDB" id="M1XP82"/>
<dbReference type="KEGG" id="nmo:Nmlp_1635"/>